<dbReference type="OrthoDB" id="205650at2157"/>
<dbReference type="RefSeq" id="WP_144260866.1">
    <property type="nucleotide sequence ID" value="NZ_QMDX01000002.1"/>
</dbReference>
<dbReference type="EMBL" id="QMDX01000002">
    <property type="protein sequence ID" value="TSD15026.1"/>
    <property type="molecule type" value="Genomic_DNA"/>
</dbReference>
<dbReference type="InterPro" id="IPR055519">
    <property type="entry name" value="DUF7093"/>
</dbReference>
<dbReference type="AlphaFoldDB" id="A0A554NCA2"/>
<reference evidence="2 3" key="1">
    <citation type="submission" date="2018-06" db="EMBL/GenBank/DDBJ databases">
        <title>Natronomonas sp. F16-60 a new haloarchaeon isolated from a solar saltern of Isla Cristina, Huelva, Spain.</title>
        <authorList>
            <person name="Duran-Viseras A."/>
            <person name="Sanchez-Porro C."/>
            <person name="Ventosa A."/>
        </authorList>
    </citation>
    <scope>NUCLEOTIDE SEQUENCE [LARGE SCALE GENOMIC DNA]</scope>
    <source>
        <strain evidence="2 3">F16-60</strain>
    </source>
</reference>
<dbReference type="Proteomes" id="UP000319894">
    <property type="component" value="Unassembled WGS sequence"/>
</dbReference>
<feature type="compositionally biased region" description="Acidic residues" evidence="1">
    <location>
        <begin position="219"/>
        <end position="230"/>
    </location>
</feature>
<feature type="compositionally biased region" description="Acidic residues" evidence="1">
    <location>
        <begin position="192"/>
        <end position="211"/>
    </location>
</feature>
<name>A0A554NCA2_9EURY</name>
<sequence>MGLKCSLFGHAFDERDVVRERDSTGSEVVTIVKDVERCAECGTTRVVSTNKEVVSAAGATADGGVEAGATLRTPGDDGSAGDAFEAPDESEAGAVTEPSDAGEGAGFDAADDVEGEDATVLTGGSDDEADPDGTTVLGDAAEGMADVAGPEPEPTDADHDPATADEPVTDDAEILTDDEPADRAPGRWPGEEAPDAWEPEPLGDDADDALADEGSTADAEADTDADDETPDATAEPAPDVEPEPAATASFTVPDGYYRCPECSHTIPASSSFRRGDACPECVRGYLEAGE</sequence>
<protein>
    <submittedName>
        <fullName evidence="2">Uncharacterized protein</fullName>
    </submittedName>
</protein>
<feature type="compositionally biased region" description="Low complexity" evidence="1">
    <location>
        <begin position="231"/>
        <end position="248"/>
    </location>
</feature>
<evidence type="ECO:0000313" key="3">
    <source>
        <dbReference type="Proteomes" id="UP000319894"/>
    </source>
</evidence>
<evidence type="ECO:0000256" key="1">
    <source>
        <dbReference type="SAM" id="MobiDB-lite"/>
    </source>
</evidence>
<gene>
    <name evidence="2" type="ORF">DP107_03965</name>
</gene>
<feature type="region of interest" description="Disordered" evidence="1">
    <location>
        <begin position="57"/>
        <end position="254"/>
    </location>
</feature>
<comment type="caution">
    <text evidence="2">The sequence shown here is derived from an EMBL/GenBank/DDBJ whole genome shotgun (WGS) entry which is preliminary data.</text>
</comment>
<dbReference type="Pfam" id="PF23373">
    <property type="entry name" value="DUF7093"/>
    <property type="match status" value="1"/>
</dbReference>
<dbReference type="InParanoid" id="A0A554NCA2"/>
<keyword evidence="3" id="KW-1185">Reference proteome</keyword>
<proteinExistence type="predicted"/>
<organism evidence="2 3">
    <name type="scientific">Haloglomus irregulare</name>
    <dbReference type="NCBI Taxonomy" id="2234134"/>
    <lineage>
        <taxon>Archaea</taxon>
        <taxon>Methanobacteriati</taxon>
        <taxon>Methanobacteriota</taxon>
        <taxon>Stenosarchaea group</taxon>
        <taxon>Halobacteria</taxon>
        <taxon>Halobacteriales</taxon>
        <taxon>Natronomonadaceae</taxon>
        <taxon>Haloglomus</taxon>
    </lineage>
</organism>
<feature type="compositionally biased region" description="Acidic residues" evidence="1">
    <location>
        <begin position="167"/>
        <end position="180"/>
    </location>
</feature>
<evidence type="ECO:0000313" key="2">
    <source>
        <dbReference type="EMBL" id="TSD15026.1"/>
    </source>
</evidence>
<accession>A0A554NCA2</accession>